<dbReference type="SUPFAM" id="SSF54637">
    <property type="entry name" value="Thioesterase/thiol ester dehydrase-isomerase"/>
    <property type="match status" value="1"/>
</dbReference>
<feature type="domain" description="Thioesterase" evidence="1">
    <location>
        <begin position="167"/>
        <end position="261"/>
    </location>
</feature>
<proteinExistence type="predicted"/>
<dbReference type="PANTHER" id="PTHR47260">
    <property type="entry name" value="UPF0644 PROTEIN PB2B4.06"/>
    <property type="match status" value="1"/>
</dbReference>
<evidence type="ECO:0000259" key="1">
    <source>
        <dbReference type="Pfam" id="PF03061"/>
    </source>
</evidence>
<name>A0A836C553_9CHLO</name>
<sequence length="281" mass="29567">MASLVEMFEPWRDLPRQPEEPLDIDISLGAILSAAAGTVLESELAHRLSALVHRAPPPLASVPWLRDLETNPQNATVLDRAGLTRKGGLLPDDHLFKSMARNGLLRDNVVVWSPAHTLLPPVPVRPGSTANLSKSPSADSTDSAAARTAATVFNVYALAGDVCGHPGVVHGGLSSAIIDETFGYLLFLLAGAVEGAQASAPGDLEAVKGLALKTAMTAHLEVDFVKPLPNDSIVACVAQLERVEGRKVYFRAELLSRPHGVGAGVATVYSRGSALFVVPRG</sequence>
<dbReference type="Proteomes" id="UP000612055">
    <property type="component" value="Unassembled WGS sequence"/>
</dbReference>
<evidence type="ECO:0000313" key="3">
    <source>
        <dbReference type="Proteomes" id="UP000612055"/>
    </source>
</evidence>
<dbReference type="InterPro" id="IPR052061">
    <property type="entry name" value="PTE-AB_protein"/>
</dbReference>
<organism evidence="2 3">
    <name type="scientific">Edaphochlamys debaryana</name>
    <dbReference type="NCBI Taxonomy" id="47281"/>
    <lineage>
        <taxon>Eukaryota</taxon>
        <taxon>Viridiplantae</taxon>
        <taxon>Chlorophyta</taxon>
        <taxon>core chlorophytes</taxon>
        <taxon>Chlorophyceae</taxon>
        <taxon>CS clade</taxon>
        <taxon>Chlamydomonadales</taxon>
        <taxon>Chlamydomonadales incertae sedis</taxon>
        <taxon>Edaphochlamys</taxon>
    </lineage>
</organism>
<dbReference type="PANTHER" id="PTHR47260:SF1">
    <property type="entry name" value="UPF0644 PROTEIN PB2B4.06"/>
    <property type="match status" value="1"/>
</dbReference>
<dbReference type="CDD" id="cd03443">
    <property type="entry name" value="PaaI_thioesterase"/>
    <property type="match status" value="1"/>
</dbReference>
<keyword evidence="3" id="KW-1185">Reference proteome</keyword>
<comment type="caution">
    <text evidence="2">The sequence shown here is derived from an EMBL/GenBank/DDBJ whole genome shotgun (WGS) entry which is preliminary data.</text>
</comment>
<dbReference type="Pfam" id="PF03061">
    <property type="entry name" value="4HBT"/>
    <property type="match status" value="1"/>
</dbReference>
<dbReference type="AlphaFoldDB" id="A0A836C553"/>
<dbReference type="InterPro" id="IPR006683">
    <property type="entry name" value="Thioestr_dom"/>
</dbReference>
<dbReference type="InterPro" id="IPR029069">
    <property type="entry name" value="HotDog_dom_sf"/>
</dbReference>
<dbReference type="EMBL" id="JAEHOE010000003">
    <property type="protein sequence ID" value="KAG2500530.1"/>
    <property type="molecule type" value="Genomic_DNA"/>
</dbReference>
<accession>A0A836C553</accession>
<dbReference type="Gene3D" id="3.10.129.10">
    <property type="entry name" value="Hotdog Thioesterase"/>
    <property type="match status" value="1"/>
</dbReference>
<gene>
    <name evidence="2" type="ORF">HYH03_001307</name>
</gene>
<protein>
    <recommendedName>
        <fullName evidence="1">Thioesterase domain-containing protein</fullName>
    </recommendedName>
</protein>
<reference evidence="2" key="1">
    <citation type="journal article" date="2020" name="bioRxiv">
        <title>Comparative genomics of Chlamydomonas.</title>
        <authorList>
            <person name="Craig R.J."/>
            <person name="Hasan A.R."/>
            <person name="Ness R.W."/>
            <person name="Keightley P.D."/>
        </authorList>
    </citation>
    <scope>NUCLEOTIDE SEQUENCE</scope>
    <source>
        <strain evidence="2">CCAP 11/70</strain>
    </source>
</reference>
<dbReference type="OrthoDB" id="506431at2759"/>
<evidence type="ECO:0000313" key="2">
    <source>
        <dbReference type="EMBL" id="KAG2500530.1"/>
    </source>
</evidence>